<keyword evidence="12" id="KW-1185">Reference proteome</keyword>
<dbReference type="EC" id="2.7.1.15" evidence="9"/>
<dbReference type="PANTHER" id="PTHR10584">
    <property type="entry name" value="SUGAR KINASE"/>
    <property type="match status" value="1"/>
</dbReference>
<evidence type="ECO:0000256" key="7">
    <source>
        <dbReference type="ARBA" id="ARBA00022958"/>
    </source>
</evidence>
<keyword evidence="3 9" id="KW-0547">Nucleotide-binding</keyword>
<keyword evidence="9" id="KW-0963">Cytoplasm</keyword>
<keyword evidence="6 9" id="KW-0460">Magnesium</keyword>
<sequence>MARVCVVGSVNMDLTFAVDALPRAGETVLASSLSCTPGGKGGNQAVAAARAGARVQFVGAVGDDAAAERLRSHLLTNGVGLDGTVAMPGPSGTAIIVVDANAENTVVVAPGANGRLTLAAEGVRAVVAGCDVLLTQLEIPVPTAVAAAHEARSAGAVVIVNASPAGRDQSAVAELAAVADVVIANEVEASEWPWRPAHLIVTLGARGARYVGADGEFTVPAPTVAAVDTTGAGDVFAGVLAANWPRDPGANPALRAERLRALRRGCAAGALATLVTGAGDCAPDADAIDAALRDDLF</sequence>
<comment type="activity regulation">
    <text evidence="9">Activated by a monovalent cation that binds near, but not in, the active site. The most likely occupant of the site in vivo is potassium. Ion binding induces a conformational change that may alter substrate affinity.</text>
</comment>
<feature type="binding site" evidence="9">
    <location>
        <position position="277"/>
    </location>
    <ligand>
        <name>K(+)</name>
        <dbReference type="ChEBI" id="CHEBI:29103"/>
    </ligand>
</feature>
<comment type="caution">
    <text evidence="11">The sequence shown here is derived from an EMBL/GenBank/DDBJ whole genome shotgun (WGS) entry which is preliminary data.</text>
</comment>
<evidence type="ECO:0000256" key="8">
    <source>
        <dbReference type="ARBA" id="ARBA00023277"/>
    </source>
</evidence>
<feature type="domain" description="Carbohydrate kinase PfkB" evidence="10">
    <location>
        <begin position="1"/>
        <end position="284"/>
    </location>
</feature>
<comment type="cofactor">
    <cofactor evidence="9">
        <name>Mg(2+)</name>
        <dbReference type="ChEBI" id="CHEBI:18420"/>
    </cofactor>
    <text evidence="9">Requires a divalent cation, most likely magnesium in vivo, as an electrophilic catalyst to aid phosphoryl group transfer. It is the chelate of the metal and the nucleotide that is the actual substrate.</text>
</comment>
<comment type="similarity">
    <text evidence="9">Belongs to the carbohydrate kinase PfkB family. Ribokinase subfamily.</text>
</comment>
<evidence type="ECO:0000256" key="1">
    <source>
        <dbReference type="ARBA" id="ARBA00022679"/>
    </source>
</evidence>
<organism evidence="11 12">
    <name type="scientific">Mycobacterium malmoense</name>
    <dbReference type="NCBI Taxonomy" id="1780"/>
    <lineage>
        <taxon>Bacteria</taxon>
        <taxon>Bacillati</taxon>
        <taxon>Actinomycetota</taxon>
        <taxon>Actinomycetes</taxon>
        <taxon>Mycobacteriales</taxon>
        <taxon>Mycobacteriaceae</taxon>
        <taxon>Mycobacterium</taxon>
    </lineage>
</organism>
<dbReference type="Pfam" id="PF00294">
    <property type="entry name" value="PfkB"/>
    <property type="match status" value="1"/>
</dbReference>
<dbReference type="PRINTS" id="PR00990">
    <property type="entry name" value="RIBOKINASE"/>
</dbReference>
<feature type="binding site" evidence="9">
    <location>
        <position position="272"/>
    </location>
    <ligand>
        <name>K(+)</name>
        <dbReference type="ChEBI" id="CHEBI:29103"/>
    </ligand>
</feature>
<gene>
    <name evidence="9" type="primary">rbsK</name>
    <name evidence="11" type="ORF">BST29_23585</name>
</gene>
<feature type="binding site" evidence="9">
    <location>
        <position position="185"/>
    </location>
    <ligand>
        <name>ATP</name>
        <dbReference type="ChEBI" id="CHEBI:30616"/>
    </ligand>
</feature>
<name>A0ABX3SKD6_MYCMA</name>
<keyword evidence="4 9" id="KW-0418">Kinase</keyword>
<reference evidence="11 12" key="1">
    <citation type="submission" date="2017-02" db="EMBL/GenBank/DDBJ databases">
        <title>The new phylogeny of genus Mycobacterium.</title>
        <authorList>
            <person name="Tortoli E."/>
            <person name="Trovato A."/>
            <person name="Cirillo D.M."/>
        </authorList>
    </citation>
    <scope>NUCLEOTIDE SEQUENCE [LARGE SCALE GENOMIC DNA]</scope>
    <source>
        <strain evidence="11 12">IP1130001</strain>
    </source>
</reference>
<dbReference type="Gene3D" id="3.40.1190.20">
    <property type="match status" value="1"/>
</dbReference>
<proteinExistence type="inferred from homology"/>
<dbReference type="InterPro" id="IPR002139">
    <property type="entry name" value="Ribo/fructo_kinase"/>
</dbReference>
<evidence type="ECO:0000256" key="2">
    <source>
        <dbReference type="ARBA" id="ARBA00022723"/>
    </source>
</evidence>
<protein>
    <recommendedName>
        <fullName evidence="9">Ribokinase</fullName>
        <shortName evidence="9">RK</shortName>
        <ecNumber evidence="9">2.7.1.15</ecNumber>
    </recommendedName>
</protein>
<feature type="active site" description="Proton acceptor" evidence="9">
    <location>
        <position position="234"/>
    </location>
</feature>
<feature type="binding site" evidence="9">
    <location>
        <begin position="39"/>
        <end position="43"/>
    </location>
    <ligand>
        <name>substrate</name>
    </ligand>
</feature>
<keyword evidence="5 9" id="KW-0067">ATP-binding</keyword>
<dbReference type="InterPro" id="IPR011877">
    <property type="entry name" value="Ribokinase"/>
</dbReference>
<comment type="pathway">
    <text evidence="9">Carbohydrate metabolism; D-ribose degradation; D-ribose 5-phosphate from beta-D-ribopyranose: step 2/2.</text>
</comment>
<evidence type="ECO:0000313" key="12">
    <source>
        <dbReference type="Proteomes" id="UP000243140"/>
    </source>
</evidence>
<dbReference type="InterPro" id="IPR011611">
    <property type="entry name" value="PfkB_dom"/>
</dbReference>
<feature type="binding site" evidence="9">
    <location>
        <position position="228"/>
    </location>
    <ligand>
        <name>K(+)</name>
        <dbReference type="ChEBI" id="CHEBI:29103"/>
    </ligand>
</feature>
<evidence type="ECO:0000256" key="3">
    <source>
        <dbReference type="ARBA" id="ARBA00022741"/>
    </source>
</evidence>
<comment type="subunit">
    <text evidence="9">Homodimer.</text>
</comment>
<dbReference type="InterPro" id="IPR029056">
    <property type="entry name" value="Ribokinase-like"/>
</dbReference>
<dbReference type="EMBL" id="MVHV01000043">
    <property type="protein sequence ID" value="ORA77330.1"/>
    <property type="molecule type" value="Genomic_DNA"/>
</dbReference>
<feature type="binding site" evidence="9">
    <location>
        <begin position="233"/>
        <end position="234"/>
    </location>
    <ligand>
        <name>ATP</name>
        <dbReference type="ChEBI" id="CHEBI:30616"/>
    </ligand>
</feature>
<evidence type="ECO:0000256" key="4">
    <source>
        <dbReference type="ARBA" id="ARBA00022777"/>
    </source>
</evidence>
<accession>A0ABX3SKD6</accession>
<dbReference type="PANTHER" id="PTHR10584:SF166">
    <property type="entry name" value="RIBOKINASE"/>
    <property type="match status" value="1"/>
</dbReference>
<dbReference type="CDD" id="cd01174">
    <property type="entry name" value="ribokinase"/>
    <property type="match status" value="1"/>
</dbReference>
<comment type="catalytic activity">
    <reaction evidence="9">
        <text>D-ribose + ATP = D-ribose 5-phosphate + ADP + H(+)</text>
        <dbReference type="Rhea" id="RHEA:13697"/>
        <dbReference type="ChEBI" id="CHEBI:15378"/>
        <dbReference type="ChEBI" id="CHEBI:30616"/>
        <dbReference type="ChEBI" id="CHEBI:47013"/>
        <dbReference type="ChEBI" id="CHEBI:78346"/>
        <dbReference type="ChEBI" id="CHEBI:456216"/>
        <dbReference type="EC" id="2.7.1.15"/>
    </reaction>
</comment>
<keyword evidence="8 9" id="KW-0119">Carbohydrate metabolism</keyword>
<keyword evidence="7 9" id="KW-0630">Potassium</keyword>
<comment type="function">
    <text evidence="9">Catalyzes the phosphorylation of ribose at O-5 in a reaction requiring ATP and magnesium. The resulting D-ribose-5-phosphate can then be used either for sythesis of nucleotides, histidine, and tryptophan, or as a component of the pentose phosphate pathway.</text>
</comment>
<keyword evidence="2 9" id="KW-0479">Metal-binding</keyword>
<feature type="binding site" evidence="9">
    <location>
        <begin position="202"/>
        <end position="207"/>
    </location>
    <ligand>
        <name>ATP</name>
        <dbReference type="ChEBI" id="CHEBI:30616"/>
    </ligand>
</feature>
<feature type="binding site" evidence="9">
    <location>
        <position position="138"/>
    </location>
    <ligand>
        <name>substrate</name>
    </ligand>
</feature>
<evidence type="ECO:0000256" key="5">
    <source>
        <dbReference type="ARBA" id="ARBA00022840"/>
    </source>
</evidence>
<feature type="binding site" evidence="9">
    <location>
        <begin position="11"/>
        <end position="13"/>
    </location>
    <ligand>
        <name>substrate</name>
    </ligand>
</feature>
<evidence type="ECO:0000313" key="11">
    <source>
        <dbReference type="EMBL" id="ORA77330.1"/>
    </source>
</evidence>
<dbReference type="SUPFAM" id="SSF53613">
    <property type="entry name" value="Ribokinase-like"/>
    <property type="match status" value="1"/>
</dbReference>
<feature type="binding site" evidence="9">
    <location>
        <position position="230"/>
    </location>
    <ligand>
        <name>K(+)</name>
        <dbReference type="ChEBI" id="CHEBI:29103"/>
    </ligand>
</feature>
<feature type="binding site" evidence="9">
    <location>
        <position position="234"/>
    </location>
    <ligand>
        <name>substrate</name>
    </ligand>
</feature>
<evidence type="ECO:0000256" key="6">
    <source>
        <dbReference type="ARBA" id="ARBA00022842"/>
    </source>
</evidence>
<evidence type="ECO:0000256" key="9">
    <source>
        <dbReference type="HAMAP-Rule" id="MF_01987"/>
    </source>
</evidence>
<feature type="binding site" evidence="9">
    <location>
        <position position="275"/>
    </location>
    <ligand>
        <name>K(+)</name>
        <dbReference type="ChEBI" id="CHEBI:29103"/>
    </ligand>
</feature>
<comment type="subcellular location">
    <subcellularLocation>
        <location evidence="9">Cytoplasm</location>
    </subcellularLocation>
</comment>
<evidence type="ECO:0000259" key="10">
    <source>
        <dbReference type="Pfam" id="PF00294"/>
    </source>
</evidence>
<keyword evidence="1 9" id="KW-0808">Transferase</keyword>
<comment type="caution">
    <text evidence="9">Lacks conserved residue(s) required for the propagation of feature annotation.</text>
</comment>
<dbReference type="HAMAP" id="MF_01987">
    <property type="entry name" value="Ribokinase"/>
    <property type="match status" value="1"/>
</dbReference>
<dbReference type="Proteomes" id="UP000243140">
    <property type="component" value="Unassembled WGS sequence"/>
</dbReference>